<organism evidence="2 3">
    <name type="scientific">Nakaseomyces bracarensis</name>
    <dbReference type="NCBI Taxonomy" id="273131"/>
    <lineage>
        <taxon>Eukaryota</taxon>
        <taxon>Fungi</taxon>
        <taxon>Dikarya</taxon>
        <taxon>Ascomycota</taxon>
        <taxon>Saccharomycotina</taxon>
        <taxon>Saccharomycetes</taxon>
        <taxon>Saccharomycetales</taxon>
        <taxon>Saccharomycetaceae</taxon>
        <taxon>Nakaseomyces</taxon>
    </lineage>
</organism>
<dbReference type="Proteomes" id="UP001623330">
    <property type="component" value="Unassembled WGS sequence"/>
</dbReference>
<comment type="caution">
    <text evidence="2">The sequence shown here is derived from an EMBL/GenBank/DDBJ whole genome shotgun (WGS) entry which is preliminary data.</text>
</comment>
<feature type="transmembrane region" description="Helical" evidence="1">
    <location>
        <begin position="218"/>
        <end position="245"/>
    </location>
</feature>
<keyword evidence="1" id="KW-0812">Transmembrane</keyword>
<proteinExistence type="predicted"/>
<keyword evidence="3" id="KW-1185">Reference proteome</keyword>
<evidence type="ECO:0000313" key="3">
    <source>
        <dbReference type="Proteomes" id="UP001623330"/>
    </source>
</evidence>
<feature type="transmembrane region" description="Helical" evidence="1">
    <location>
        <begin position="7"/>
        <end position="25"/>
    </location>
</feature>
<feature type="transmembrane region" description="Helical" evidence="1">
    <location>
        <begin position="257"/>
        <end position="279"/>
    </location>
</feature>
<keyword evidence="1" id="KW-0472">Membrane</keyword>
<evidence type="ECO:0000313" key="2">
    <source>
        <dbReference type="EMBL" id="KAL3233538.1"/>
    </source>
</evidence>
<dbReference type="EMBL" id="JBEVYD010000004">
    <property type="protein sequence ID" value="KAL3233538.1"/>
    <property type="molecule type" value="Genomic_DNA"/>
</dbReference>
<evidence type="ECO:0000256" key="1">
    <source>
        <dbReference type="SAM" id="Phobius"/>
    </source>
</evidence>
<sequence>MLIIKRFILWTLLFFLAITQLLLYLPDFSCSVSVGLPLCTPQFQVSIVTGTRPTQDFVTSVRQFLKLVSYLAIDMGWSKYLESAHIYNDENLVDTFNPNNGFSINYFGYCKSTDGRRVYCISNSDNGMDILGILVRDVGIQLGKLSPQYETNSRLLGDSLVLTYHLAVSSLRSILRSNRYKNNAFSKLLFEGDSNHIRNYSKGVGLAFILTMTNKGMFYIHVAEIVLSGIFVLSILLFGFVLIFGKHHRFVPKLLKICSTSMFTVATMSYMATITYLATLKLLEPADLMVEDSKNNNWELLDTSVGSGFIISCFRYIIQCLTLPLVFIAANRYSYKDASLCPTSKSDVLNKSTEYPWV</sequence>
<name>A0ABR4NXC6_9SACH</name>
<feature type="transmembrane region" description="Helical" evidence="1">
    <location>
        <begin position="309"/>
        <end position="330"/>
    </location>
</feature>
<accession>A0ABR4NXC6</accession>
<gene>
    <name evidence="2" type="ORF">RNJ44_03578</name>
</gene>
<keyword evidence="1" id="KW-1133">Transmembrane helix</keyword>
<protein>
    <submittedName>
        <fullName evidence="2">Spore membrane assembly protein 2</fullName>
    </submittedName>
</protein>
<reference evidence="2 3" key="1">
    <citation type="submission" date="2024-05" db="EMBL/GenBank/DDBJ databases">
        <title>Long read based assembly of the Candida bracarensis genome reveals expanded adhesin content.</title>
        <authorList>
            <person name="Marcet-Houben M."/>
            <person name="Ksiezopolska E."/>
            <person name="Gabaldon T."/>
        </authorList>
    </citation>
    <scope>NUCLEOTIDE SEQUENCE [LARGE SCALE GENOMIC DNA]</scope>
    <source>
        <strain evidence="2 3">CBM6</strain>
    </source>
</reference>